<feature type="compositionally biased region" description="Polar residues" evidence="1">
    <location>
        <begin position="34"/>
        <end position="43"/>
    </location>
</feature>
<gene>
    <name evidence="2" type="ORF">CGOC_LOCUS5275</name>
</gene>
<feature type="compositionally biased region" description="Polar residues" evidence="1">
    <location>
        <begin position="17"/>
        <end position="26"/>
    </location>
</feature>
<dbReference type="EMBL" id="UYRV01015759">
    <property type="protein sequence ID" value="VDK61327.1"/>
    <property type="molecule type" value="Genomic_DNA"/>
</dbReference>
<feature type="compositionally biased region" description="Basic and acidic residues" evidence="1">
    <location>
        <begin position="65"/>
        <end position="77"/>
    </location>
</feature>
<feature type="compositionally biased region" description="Basic residues" evidence="1">
    <location>
        <begin position="100"/>
        <end position="110"/>
    </location>
</feature>
<organism evidence="2 3">
    <name type="scientific">Cylicostephanus goldi</name>
    <name type="common">Nematode worm</name>
    <dbReference type="NCBI Taxonomy" id="71465"/>
    <lineage>
        <taxon>Eukaryota</taxon>
        <taxon>Metazoa</taxon>
        <taxon>Ecdysozoa</taxon>
        <taxon>Nematoda</taxon>
        <taxon>Chromadorea</taxon>
        <taxon>Rhabditida</taxon>
        <taxon>Rhabditina</taxon>
        <taxon>Rhabditomorpha</taxon>
        <taxon>Strongyloidea</taxon>
        <taxon>Strongylidae</taxon>
        <taxon>Cylicostephanus</taxon>
    </lineage>
</organism>
<evidence type="ECO:0000313" key="2">
    <source>
        <dbReference type="EMBL" id="VDK61327.1"/>
    </source>
</evidence>
<proteinExistence type="predicted"/>
<feature type="non-terminal residue" evidence="2">
    <location>
        <position position="125"/>
    </location>
</feature>
<reference evidence="2 3" key="1">
    <citation type="submission" date="2018-11" db="EMBL/GenBank/DDBJ databases">
        <authorList>
            <consortium name="Pathogen Informatics"/>
        </authorList>
    </citation>
    <scope>NUCLEOTIDE SEQUENCE [LARGE SCALE GENOMIC DNA]</scope>
</reference>
<protein>
    <submittedName>
        <fullName evidence="2">Uncharacterized protein</fullName>
    </submittedName>
</protein>
<dbReference type="AlphaFoldDB" id="A0A3P6RPQ0"/>
<evidence type="ECO:0000256" key="1">
    <source>
        <dbReference type="SAM" id="MobiDB-lite"/>
    </source>
</evidence>
<feature type="compositionally biased region" description="Low complexity" evidence="1">
    <location>
        <begin position="46"/>
        <end position="62"/>
    </location>
</feature>
<keyword evidence="3" id="KW-1185">Reference proteome</keyword>
<dbReference type="Proteomes" id="UP000271889">
    <property type="component" value="Unassembled WGS sequence"/>
</dbReference>
<evidence type="ECO:0000313" key="3">
    <source>
        <dbReference type="Proteomes" id="UP000271889"/>
    </source>
</evidence>
<name>A0A3P6RPQ0_CYLGO</name>
<accession>A0A3P6RPQ0</accession>
<sequence>MFCCVGSFQHTRGYPRVNNSTRQPRGNSRAAKLKTTQSNTLKGSKSKTAAQSATESSSTSSQVLKAEDALQSDEQKPGKVRPVSSEKPDISVLKIISPKKNTKHPRKLHAGKSETGSKRGASTSS</sequence>
<feature type="region of interest" description="Disordered" evidence="1">
    <location>
        <begin position="11"/>
        <end position="125"/>
    </location>
</feature>
<dbReference type="OrthoDB" id="10633553at2759"/>